<evidence type="ECO:0000313" key="3">
    <source>
        <dbReference type="Proteomes" id="UP001055439"/>
    </source>
</evidence>
<proteinExistence type="predicted"/>
<evidence type="ECO:0000256" key="1">
    <source>
        <dbReference type="SAM" id="MobiDB-lite"/>
    </source>
</evidence>
<dbReference type="Proteomes" id="UP001055439">
    <property type="component" value="Chromosome 8"/>
</dbReference>
<gene>
    <name evidence="2" type="ORF">MUK42_33689</name>
</gene>
<keyword evidence="3" id="KW-1185">Reference proteome</keyword>
<feature type="region of interest" description="Disordered" evidence="1">
    <location>
        <begin position="1"/>
        <end position="24"/>
    </location>
</feature>
<dbReference type="AlphaFoldDB" id="A0A9E7HBS9"/>
<name>A0A9E7HBS9_9LILI</name>
<reference evidence="2" key="1">
    <citation type="submission" date="2022-05" db="EMBL/GenBank/DDBJ databases">
        <title>The Musa troglodytarum L. genome provides insights into the mechanism of non-climacteric behaviour and enrichment of carotenoids.</title>
        <authorList>
            <person name="Wang J."/>
        </authorList>
    </citation>
    <scope>NUCLEOTIDE SEQUENCE</scope>
    <source>
        <tissue evidence="2">Leaf</tissue>
    </source>
</reference>
<evidence type="ECO:0000313" key="2">
    <source>
        <dbReference type="EMBL" id="URE28393.1"/>
    </source>
</evidence>
<feature type="compositionally biased region" description="Basic and acidic residues" evidence="1">
    <location>
        <begin position="1"/>
        <end position="19"/>
    </location>
</feature>
<sequence length="88" mass="9756">MNSLPSEDRGMSVKDDGARGCKQSRQNRDGLKIFSYTVCSSLILMRHPLRGVQKTAPLSLRAFINVSVETASKLRRAKEHGISQGRVL</sequence>
<dbReference type="EMBL" id="CP097510">
    <property type="protein sequence ID" value="URE28393.1"/>
    <property type="molecule type" value="Genomic_DNA"/>
</dbReference>
<protein>
    <submittedName>
        <fullName evidence="2">Uncharacterized protein</fullName>
    </submittedName>
</protein>
<accession>A0A9E7HBS9</accession>
<organism evidence="2 3">
    <name type="scientific">Musa troglodytarum</name>
    <name type="common">fe'i banana</name>
    <dbReference type="NCBI Taxonomy" id="320322"/>
    <lineage>
        <taxon>Eukaryota</taxon>
        <taxon>Viridiplantae</taxon>
        <taxon>Streptophyta</taxon>
        <taxon>Embryophyta</taxon>
        <taxon>Tracheophyta</taxon>
        <taxon>Spermatophyta</taxon>
        <taxon>Magnoliopsida</taxon>
        <taxon>Liliopsida</taxon>
        <taxon>Zingiberales</taxon>
        <taxon>Musaceae</taxon>
        <taxon>Musa</taxon>
    </lineage>
</organism>